<dbReference type="AlphaFoldDB" id="A0A6J6KUJ3"/>
<accession>A0A6J6KUJ3</accession>
<organism evidence="1">
    <name type="scientific">freshwater metagenome</name>
    <dbReference type="NCBI Taxonomy" id="449393"/>
    <lineage>
        <taxon>unclassified sequences</taxon>
        <taxon>metagenomes</taxon>
        <taxon>ecological metagenomes</taxon>
    </lineage>
</organism>
<proteinExistence type="predicted"/>
<name>A0A6J6KUJ3_9ZZZZ</name>
<reference evidence="1" key="1">
    <citation type="submission" date="2020-05" db="EMBL/GenBank/DDBJ databases">
        <authorList>
            <person name="Chiriac C."/>
            <person name="Salcher M."/>
            <person name="Ghai R."/>
            <person name="Kavagutti S V."/>
        </authorList>
    </citation>
    <scope>NUCLEOTIDE SEQUENCE</scope>
</reference>
<evidence type="ECO:0000313" key="1">
    <source>
        <dbReference type="EMBL" id="CAB4651805.1"/>
    </source>
</evidence>
<protein>
    <submittedName>
        <fullName evidence="1">Unannotated protein</fullName>
    </submittedName>
</protein>
<gene>
    <name evidence="1" type="ORF">UFOPK2242_00454</name>
    <name evidence="2" type="ORF">UFOPK2925_01062</name>
</gene>
<dbReference type="EMBL" id="CAEZZU010000162">
    <property type="protein sequence ID" value="CAB4784664.1"/>
    <property type="molecule type" value="Genomic_DNA"/>
</dbReference>
<dbReference type="EMBL" id="CAEZWM010000037">
    <property type="protein sequence ID" value="CAB4651805.1"/>
    <property type="molecule type" value="Genomic_DNA"/>
</dbReference>
<evidence type="ECO:0000313" key="2">
    <source>
        <dbReference type="EMBL" id="CAB4784664.1"/>
    </source>
</evidence>
<sequence length="153" mass="16854">MTDTTAQLIPDADQHDLLMATLERVNKACNAARVRALDESVKSGPALRSIVLEELERFRLPATFNVPSTVRVTQSLTRQKFGNYQSITFSAAALKWSGTDRVSIPTSAGRRTIRVYVDRAHGSLKHPLEGKAASLVLRSDEFVLVDATITDED</sequence>